<protein>
    <submittedName>
        <fullName evidence="2">Uncharacterized protein</fullName>
    </submittedName>
</protein>
<dbReference type="EMBL" id="LT981265">
    <property type="protein sequence ID" value="SPC33599.1"/>
    <property type="molecule type" value="Genomic_DNA"/>
</dbReference>
<dbReference type="RefSeq" id="WP_103287570.1">
    <property type="nucleotide sequence ID" value="NZ_LT981265.1"/>
</dbReference>
<evidence type="ECO:0000313" key="2">
    <source>
        <dbReference type="EMBL" id="SPC33599.1"/>
    </source>
</evidence>
<dbReference type="Proteomes" id="UP000236248">
    <property type="component" value="Chromosome NCAV"/>
</dbReference>
<organism evidence="2 3">
    <name type="scientific">Candidatus Nitrosocaldus cavascurensis</name>
    <dbReference type="NCBI Taxonomy" id="2058097"/>
    <lineage>
        <taxon>Archaea</taxon>
        <taxon>Nitrososphaerota</taxon>
        <taxon>Nitrososphaeria</taxon>
        <taxon>Candidatus Nitrosocaldales</taxon>
        <taxon>Candidatus Nitrosocaldaceae</taxon>
        <taxon>Candidatus Nitrosocaldus</taxon>
    </lineage>
</organism>
<evidence type="ECO:0000313" key="3">
    <source>
        <dbReference type="Proteomes" id="UP000236248"/>
    </source>
</evidence>
<gene>
    <name evidence="2" type="ORF">NCAV_0405</name>
</gene>
<keyword evidence="1" id="KW-0472">Membrane</keyword>
<reference evidence="3" key="1">
    <citation type="submission" date="2018-01" db="EMBL/GenBank/DDBJ databases">
        <authorList>
            <person name="Kerou L M."/>
        </authorList>
    </citation>
    <scope>NUCLEOTIDE SEQUENCE [LARGE SCALE GENOMIC DNA]</scope>
    <source>
        <strain evidence="3">SCU2</strain>
    </source>
</reference>
<evidence type="ECO:0000256" key="1">
    <source>
        <dbReference type="SAM" id="Phobius"/>
    </source>
</evidence>
<dbReference type="KEGG" id="ncv:NCAV_0405"/>
<sequence length="93" mass="10623">MGLNKQLRDVLEQLIDDTITQSADFVNIARSFRPLVSNDADFALGIAVGEIIGGFYNYFTVMNRRAMNQEELLEMYYIIRGRAEEMKRAILGT</sequence>
<keyword evidence="3" id="KW-1185">Reference proteome</keyword>
<feature type="transmembrane region" description="Helical" evidence="1">
    <location>
        <begin position="42"/>
        <end position="59"/>
    </location>
</feature>
<accession>A0A2K5APR7</accession>
<name>A0A2K5APR7_9ARCH</name>
<dbReference type="AlphaFoldDB" id="A0A2K5APR7"/>
<dbReference type="GeneID" id="41594502"/>
<keyword evidence="1" id="KW-0812">Transmembrane</keyword>
<keyword evidence="1" id="KW-1133">Transmembrane helix</keyword>
<proteinExistence type="predicted"/>